<dbReference type="Pfam" id="PF12697">
    <property type="entry name" value="Abhydrolase_6"/>
    <property type="match status" value="1"/>
</dbReference>
<keyword evidence="2" id="KW-0808">Transferase</keyword>
<evidence type="ECO:0000313" key="2">
    <source>
        <dbReference type="EMBL" id="EON30384.1"/>
    </source>
</evidence>
<organism evidence="2 3">
    <name type="scientific">Gordonia terrae C-6</name>
    <dbReference type="NCBI Taxonomy" id="1316928"/>
    <lineage>
        <taxon>Bacteria</taxon>
        <taxon>Bacillati</taxon>
        <taxon>Actinomycetota</taxon>
        <taxon>Actinomycetes</taxon>
        <taxon>Mycobacteriales</taxon>
        <taxon>Gordoniaceae</taxon>
        <taxon>Gordonia</taxon>
    </lineage>
</organism>
<evidence type="ECO:0000313" key="3">
    <source>
        <dbReference type="Proteomes" id="UP000013569"/>
    </source>
</evidence>
<dbReference type="GO" id="GO:0016787">
    <property type="term" value="F:hydrolase activity"/>
    <property type="evidence" value="ECO:0007669"/>
    <property type="project" value="UniProtKB-KW"/>
</dbReference>
<feature type="domain" description="AB hydrolase-1" evidence="1">
    <location>
        <begin position="2"/>
        <end position="208"/>
    </location>
</feature>
<sequence length="217" mass="23496">MPGYGQSITPDAPLDLTTQMSRFAQVQSLWGVSRPHVVAHDIGGAVALGAHLLRDCGYSSLFLWDIVTLDPWGSPFFRLVADHPEVFAQLPDALHAALVREYIAGAIPHGLPAEQLDALVQPWLGGNGQAGFYRQIAALRPEHTRPVVERLSQVRCPTRIGWGADDPWIPVEQATRLQQLLPGRPDLVTLDGVGHLAPVESAAQVAQAIDDWLGGFA</sequence>
<name>R7Y3U5_9ACTN</name>
<dbReference type="SUPFAM" id="SSF53474">
    <property type="entry name" value="alpha/beta-Hydrolases"/>
    <property type="match status" value="1"/>
</dbReference>
<comment type="caution">
    <text evidence="2">The sequence shown here is derived from an EMBL/GenBank/DDBJ whole genome shotgun (WGS) entry which is preliminary data.</text>
</comment>
<proteinExistence type="predicted"/>
<dbReference type="PATRIC" id="fig|1316928.3.peg.4628"/>
<reference evidence="2 3" key="1">
    <citation type="journal article" date="2013" name="Genome Announc.">
        <title>Draft Genome Sequence of a Benzothiophene-Desulfurizing Bacterium, Gordona terrae Strain C-6.</title>
        <authorList>
            <person name="Wang W."/>
            <person name="Ma T."/>
            <person name="Ren Y."/>
            <person name="Li G."/>
        </authorList>
    </citation>
    <scope>NUCLEOTIDE SEQUENCE [LARGE SCALE GENOMIC DNA]</scope>
    <source>
        <strain evidence="2 3">C-6</strain>
    </source>
</reference>
<keyword evidence="2" id="KW-0012">Acyltransferase</keyword>
<dbReference type="Gene3D" id="3.40.50.1820">
    <property type="entry name" value="alpha/beta hydrolase"/>
    <property type="match status" value="1"/>
</dbReference>
<dbReference type="Proteomes" id="UP000013569">
    <property type="component" value="Unassembled WGS sequence"/>
</dbReference>
<dbReference type="PANTHER" id="PTHR43689">
    <property type="entry name" value="HYDROLASE"/>
    <property type="match status" value="1"/>
</dbReference>
<gene>
    <name evidence="2" type="ORF">GTC6_22877</name>
</gene>
<dbReference type="EMBL" id="AQPW01000061">
    <property type="protein sequence ID" value="EON30384.1"/>
    <property type="molecule type" value="Genomic_DNA"/>
</dbReference>
<dbReference type="AlphaFoldDB" id="R7Y3U5"/>
<accession>R7Y3U5</accession>
<protein>
    <submittedName>
        <fullName evidence="2">Putative hydrolase or acyltransferase, alpha/beta hydrolase-like protein</fullName>
    </submittedName>
</protein>
<dbReference type="InterPro" id="IPR029058">
    <property type="entry name" value="AB_hydrolase_fold"/>
</dbReference>
<dbReference type="PANTHER" id="PTHR43689:SF8">
    <property type="entry name" value="ALPHA_BETA-HYDROLASES SUPERFAMILY PROTEIN"/>
    <property type="match status" value="1"/>
</dbReference>
<keyword evidence="2" id="KW-0378">Hydrolase</keyword>
<dbReference type="GO" id="GO:0016746">
    <property type="term" value="F:acyltransferase activity"/>
    <property type="evidence" value="ECO:0007669"/>
    <property type="project" value="UniProtKB-KW"/>
</dbReference>
<evidence type="ECO:0000259" key="1">
    <source>
        <dbReference type="Pfam" id="PF12697"/>
    </source>
</evidence>
<dbReference type="InterPro" id="IPR000073">
    <property type="entry name" value="AB_hydrolase_1"/>
</dbReference>